<proteinExistence type="predicted"/>
<dbReference type="EMBL" id="QZCE01000001">
    <property type="protein sequence ID" value="NEZ61767.1"/>
    <property type="molecule type" value="Genomic_DNA"/>
</dbReference>
<gene>
    <name evidence="2" type="ORF">D0962_03080</name>
</gene>
<dbReference type="AlphaFoldDB" id="A0A6M0RZY5"/>
<dbReference type="InterPro" id="IPR000719">
    <property type="entry name" value="Prot_kinase_dom"/>
</dbReference>
<evidence type="ECO:0000313" key="3">
    <source>
        <dbReference type="Proteomes" id="UP000473574"/>
    </source>
</evidence>
<sequence>MTRLKYHGEIADELQCWSNEGLLHLLNDAQIQVRGHGTLSFLNDRTPVFVKLVPLAALEMSGQNYQSTANYFQLPTYYQYRIGSCGFGAWREIETHLVANTWVKSGQCAQFPLLHHWRVLPIVCTSYDDRIDRQRWGNCEAIHQRVSSMLKATHSVVIFLEHYPLTLSQWLRHHLLHCTDPISMITSLETQLTDILSFINSQGVIHMDAHFNNILTDGNQLLLADYGLALSNQFQLDADECQFFDEHQNFDICTVITSLVHAIVSCYDSRDNWRQALQQLANEHHGSNAAISVDLRAYLSKRMALVMKMGAFYRQLLADLTTPYPAADLQAILDNL</sequence>
<accession>A0A6M0RZY5</accession>
<feature type="domain" description="Protein kinase" evidence="1">
    <location>
        <begin position="76"/>
        <end position="336"/>
    </location>
</feature>
<evidence type="ECO:0000259" key="1">
    <source>
        <dbReference type="PROSITE" id="PS50011"/>
    </source>
</evidence>
<dbReference type="GO" id="GO:0005524">
    <property type="term" value="F:ATP binding"/>
    <property type="evidence" value="ECO:0007669"/>
    <property type="project" value="InterPro"/>
</dbReference>
<evidence type="ECO:0000313" key="2">
    <source>
        <dbReference type="EMBL" id="NEZ61767.1"/>
    </source>
</evidence>
<organism evidence="2 3">
    <name type="scientific">Adonisia turfae CCMR0082</name>
    <dbReference type="NCBI Taxonomy" id="2304604"/>
    <lineage>
        <taxon>Bacteria</taxon>
        <taxon>Bacillati</taxon>
        <taxon>Cyanobacteriota</taxon>
        <taxon>Adonisia</taxon>
        <taxon>Adonisia turfae</taxon>
    </lineage>
</organism>
<dbReference type="GO" id="GO:0004672">
    <property type="term" value="F:protein kinase activity"/>
    <property type="evidence" value="ECO:0007669"/>
    <property type="project" value="InterPro"/>
</dbReference>
<name>A0A6M0RZY5_9CYAN</name>
<dbReference type="RefSeq" id="WP_163659692.1">
    <property type="nucleotide sequence ID" value="NZ_QZCE01000001.1"/>
</dbReference>
<protein>
    <recommendedName>
        <fullName evidence="1">Protein kinase domain-containing protein</fullName>
    </recommendedName>
</protein>
<comment type="caution">
    <text evidence="2">The sequence shown here is derived from an EMBL/GenBank/DDBJ whole genome shotgun (WGS) entry which is preliminary data.</text>
</comment>
<dbReference type="Gene3D" id="1.10.510.10">
    <property type="entry name" value="Transferase(Phosphotransferase) domain 1"/>
    <property type="match status" value="1"/>
</dbReference>
<reference evidence="2 3" key="1">
    <citation type="journal article" date="2020" name="Microb. Ecol.">
        <title>Ecogenomics of the Marine Benthic Filamentous Cyanobacterium Adonisia.</title>
        <authorList>
            <person name="Walter J.M."/>
            <person name="Coutinho F.H."/>
            <person name="Leomil L."/>
            <person name="Hargreaves P.I."/>
            <person name="Campeao M.E."/>
            <person name="Vieira V.V."/>
            <person name="Silva B.S."/>
            <person name="Fistarol G.O."/>
            <person name="Salomon P.S."/>
            <person name="Sawabe T."/>
            <person name="Mino S."/>
            <person name="Hosokawa M."/>
            <person name="Miyashita H."/>
            <person name="Maruyama F."/>
            <person name="van Verk M.C."/>
            <person name="Dutilh B.E."/>
            <person name="Thompson C.C."/>
            <person name="Thompson F.L."/>
        </authorList>
    </citation>
    <scope>NUCLEOTIDE SEQUENCE [LARGE SCALE GENOMIC DNA]</scope>
    <source>
        <strain evidence="2 3">CCMR0082</strain>
    </source>
</reference>
<dbReference type="InterPro" id="IPR011009">
    <property type="entry name" value="Kinase-like_dom_sf"/>
</dbReference>
<dbReference type="SUPFAM" id="SSF56112">
    <property type="entry name" value="Protein kinase-like (PK-like)"/>
    <property type="match status" value="1"/>
</dbReference>
<dbReference type="PROSITE" id="PS50011">
    <property type="entry name" value="PROTEIN_KINASE_DOM"/>
    <property type="match status" value="1"/>
</dbReference>
<dbReference type="Proteomes" id="UP000473574">
    <property type="component" value="Unassembled WGS sequence"/>
</dbReference>